<protein>
    <submittedName>
        <fullName evidence="1">Uncharacterized protein</fullName>
    </submittedName>
</protein>
<dbReference type="AlphaFoldDB" id="A0A6A4JBV6"/>
<dbReference type="OrthoDB" id="6606559at2759"/>
<evidence type="ECO:0000313" key="2">
    <source>
        <dbReference type="Proteomes" id="UP000466442"/>
    </source>
</evidence>
<accession>A0A6A4JBV6</accession>
<organism evidence="1 2">
    <name type="scientific">Apolygus lucorum</name>
    <name type="common">Small green plant bug</name>
    <name type="synonym">Lygocoris lucorum</name>
    <dbReference type="NCBI Taxonomy" id="248454"/>
    <lineage>
        <taxon>Eukaryota</taxon>
        <taxon>Metazoa</taxon>
        <taxon>Ecdysozoa</taxon>
        <taxon>Arthropoda</taxon>
        <taxon>Hexapoda</taxon>
        <taxon>Insecta</taxon>
        <taxon>Pterygota</taxon>
        <taxon>Neoptera</taxon>
        <taxon>Paraneoptera</taxon>
        <taxon>Hemiptera</taxon>
        <taxon>Heteroptera</taxon>
        <taxon>Panheteroptera</taxon>
        <taxon>Cimicomorpha</taxon>
        <taxon>Miridae</taxon>
        <taxon>Mirini</taxon>
        <taxon>Apolygus</taxon>
    </lineage>
</organism>
<dbReference type="Proteomes" id="UP000466442">
    <property type="component" value="Unassembled WGS sequence"/>
</dbReference>
<evidence type="ECO:0000313" key="1">
    <source>
        <dbReference type="EMBL" id="KAF6215164.1"/>
    </source>
</evidence>
<comment type="caution">
    <text evidence="1">The sequence shown here is derived from an EMBL/GenBank/DDBJ whole genome shotgun (WGS) entry which is preliminary data.</text>
</comment>
<gene>
    <name evidence="1" type="ORF">GE061_009915</name>
</gene>
<name>A0A6A4JBV6_APOLU</name>
<reference evidence="1" key="1">
    <citation type="journal article" date="2021" name="Mol. Ecol. Resour.">
        <title>Apolygus lucorum genome provides insights into omnivorousness and mesophyll feeding.</title>
        <authorList>
            <person name="Liu Y."/>
            <person name="Liu H."/>
            <person name="Wang H."/>
            <person name="Huang T."/>
            <person name="Liu B."/>
            <person name="Yang B."/>
            <person name="Yin L."/>
            <person name="Li B."/>
            <person name="Zhang Y."/>
            <person name="Zhang S."/>
            <person name="Jiang F."/>
            <person name="Zhang X."/>
            <person name="Ren Y."/>
            <person name="Wang B."/>
            <person name="Wang S."/>
            <person name="Lu Y."/>
            <person name="Wu K."/>
            <person name="Fan W."/>
            <person name="Wang G."/>
        </authorList>
    </citation>
    <scope>NUCLEOTIDE SEQUENCE</scope>
    <source>
        <strain evidence="1">12Hb</strain>
    </source>
</reference>
<proteinExistence type="predicted"/>
<dbReference type="EMBL" id="WIXP02000002">
    <property type="protein sequence ID" value="KAF6215164.1"/>
    <property type="molecule type" value="Genomic_DNA"/>
</dbReference>
<sequence length="361" mass="41473">MEGLQSKFKKTLAQFKITEFPSVLSFLFGNRIPWDKVRRKVDELRLNKRPSVLAEVCCTLYQKTRPTKEEALTKIRQLQLCDVSFHPCREWFCIKLTEPFPDPPPSLNELEKNISRSYKKELRNAIVMKVQRNELVFVMIIEEKTTKKGVRHLPPVFFVLNTQLEAPFVFYTPKLTEPHPLELFSSALGYQDYSFSSYKGKDVSSLFEMVQKKTSGAVALRPPMYITAPIDNGWVTDFSSYRWKSDYAQKVIPGSSKMNSFSVKSTNEWKGTSVFPRLPNISMVRSRITVQCRSKTTSVEDVLREAIVRGEIQAPVPSWVQSFANRPRNSISIHSLGANSSHHQDQTEIEDPDDPVSFYSD</sequence>
<keyword evidence="2" id="KW-1185">Reference proteome</keyword>